<dbReference type="EMBL" id="BAABDL010000109">
    <property type="protein sequence ID" value="GAA4074591.1"/>
    <property type="molecule type" value="Genomic_DNA"/>
</dbReference>
<dbReference type="PROSITE" id="PS51186">
    <property type="entry name" value="GNAT"/>
    <property type="match status" value="1"/>
</dbReference>
<organism evidence="2 3">
    <name type="scientific">Amphibacillus indicireducens</name>
    <dbReference type="NCBI Taxonomy" id="1076330"/>
    <lineage>
        <taxon>Bacteria</taxon>
        <taxon>Bacillati</taxon>
        <taxon>Bacillota</taxon>
        <taxon>Bacilli</taxon>
        <taxon>Bacillales</taxon>
        <taxon>Bacillaceae</taxon>
        <taxon>Amphibacillus</taxon>
    </lineage>
</organism>
<dbReference type="PANTHER" id="PTHR43233">
    <property type="entry name" value="FAMILY N-ACETYLTRANSFERASE, PUTATIVE (AFU_ORTHOLOGUE AFUA_6G03350)-RELATED"/>
    <property type="match status" value="1"/>
</dbReference>
<comment type="caution">
    <text evidence="2">The sequence shown here is derived from an EMBL/GenBank/DDBJ whole genome shotgun (WGS) entry which is preliminary data.</text>
</comment>
<evidence type="ECO:0000313" key="2">
    <source>
        <dbReference type="EMBL" id="GAA4074591.1"/>
    </source>
</evidence>
<protein>
    <submittedName>
        <fullName evidence="2">GNAT family N-acetyltransferase</fullName>
    </submittedName>
</protein>
<sequence>MLINFINRKNINIEQLEKLYNDVEWYAYTQDLNVLQNAINQSLEVISAWNGEELVGLIRIVGDGLTIIYIQDILVLNAYQNQGIATRLIQKVLHKYKSIRQKVLLTEEAPDVRHFYEKNGFESCDQGSLVAFAKLGEIR</sequence>
<dbReference type="RefSeq" id="WP_344912687.1">
    <property type="nucleotide sequence ID" value="NZ_BAABDL010000109.1"/>
</dbReference>
<dbReference type="InterPro" id="IPR000182">
    <property type="entry name" value="GNAT_dom"/>
</dbReference>
<dbReference type="PANTHER" id="PTHR43233:SF1">
    <property type="entry name" value="FAMILY N-ACETYLTRANSFERASE, PUTATIVE (AFU_ORTHOLOGUE AFUA_6G03350)-RELATED"/>
    <property type="match status" value="1"/>
</dbReference>
<evidence type="ECO:0000259" key="1">
    <source>
        <dbReference type="PROSITE" id="PS51186"/>
    </source>
</evidence>
<dbReference type="InterPro" id="IPR016181">
    <property type="entry name" value="Acyl_CoA_acyltransferase"/>
</dbReference>
<dbReference type="Pfam" id="PF13673">
    <property type="entry name" value="Acetyltransf_10"/>
    <property type="match status" value="1"/>
</dbReference>
<dbReference type="Proteomes" id="UP001501734">
    <property type="component" value="Unassembled WGS sequence"/>
</dbReference>
<accession>A0ABP7VUZ9</accession>
<feature type="domain" description="N-acetyltransferase" evidence="1">
    <location>
        <begin position="6"/>
        <end position="139"/>
    </location>
</feature>
<dbReference type="CDD" id="cd04301">
    <property type="entry name" value="NAT_SF"/>
    <property type="match status" value="1"/>
</dbReference>
<dbReference type="SUPFAM" id="SSF55729">
    <property type="entry name" value="Acyl-CoA N-acyltransferases (Nat)"/>
    <property type="match status" value="1"/>
</dbReference>
<name>A0ABP7VUZ9_9BACI</name>
<reference evidence="3" key="1">
    <citation type="journal article" date="2019" name="Int. J. Syst. Evol. Microbiol.">
        <title>The Global Catalogue of Microorganisms (GCM) 10K type strain sequencing project: providing services to taxonomists for standard genome sequencing and annotation.</title>
        <authorList>
            <consortium name="The Broad Institute Genomics Platform"/>
            <consortium name="The Broad Institute Genome Sequencing Center for Infectious Disease"/>
            <person name="Wu L."/>
            <person name="Ma J."/>
        </authorList>
    </citation>
    <scope>NUCLEOTIDE SEQUENCE [LARGE SCALE GENOMIC DNA]</scope>
    <source>
        <strain evidence="3">JCM 17250</strain>
    </source>
</reference>
<dbReference type="Gene3D" id="3.40.630.30">
    <property type="match status" value="1"/>
</dbReference>
<dbReference type="InterPro" id="IPR053144">
    <property type="entry name" value="Acetyltransferase_Butenolide"/>
</dbReference>
<keyword evidence="3" id="KW-1185">Reference proteome</keyword>
<gene>
    <name evidence="2" type="ORF">GCM10022410_19560</name>
</gene>
<proteinExistence type="predicted"/>
<evidence type="ECO:0000313" key="3">
    <source>
        <dbReference type="Proteomes" id="UP001501734"/>
    </source>
</evidence>